<proteinExistence type="predicted"/>
<dbReference type="PANTHER" id="PTHR11638">
    <property type="entry name" value="ATP-DEPENDENT CLP PROTEASE"/>
    <property type="match status" value="1"/>
</dbReference>
<dbReference type="SMART" id="SM01086">
    <property type="entry name" value="ClpB_D2-small"/>
    <property type="match status" value="1"/>
</dbReference>
<keyword evidence="2" id="KW-0067">ATP-binding</keyword>
<evidence type="ECO:0000256" key="2">
    <source>
        <dbReference type="ARBA" id="ARBA00022840"/>
    </source>
</evidence>
<dbReference type="GO" id="GO:0034605">
    <property type="term" value="P:cellular response to heat"/>
    <property type="evidence" value="ECO:0007669"/>
    <property type="project" value="TreeGrafter"/>
</dbReference>
<comment type="caution">
    <text evidence="5">The sequence shown here is derived from an EMBL/GenBank/DDBJ whole genome shotgun (WGS) entry which is preliminary data.</text>
</comment>
<reference evidence="5 6" key="1">
    <citation type="journal article" date="2016" name="Nat. Commun.">
        <title>Thousands of microbial genomes shed light on interconnected biogeochemical processes in an aquifer system.</title>
        <authorList>
            <person name="Anantharaman K."/>
            <person name="Brown C.T."/>
            <person name="Hug L.A."/>
            <person name="Sharon I."/>
            <person name="Castelle C.J."/>
            <person name="Probst A.J."/>
            <person name="Thomas B.C."/>
            <person name="Singh A."/>
            <person name="Wilkins M.J."/>
            <person name="Karaoz U."/>
            <person name="Brodie E.L."/>
            <person name="Williams K.H."/>
            <person name="Hubbard S.S."/>
            <person name="Banfield J.F."/>
        </authorList>
    </citation>
    <scope>NUCLEOTIDE SEQUENCE [LARGE SCALE GENOMIC DNA]</scope>
</reference>
<protein>
    <recommendedName>
        <fullName evidence="4">Clp R domain-containing protein</fullName>
    </recommendedName>
</protein>
<dbReference type="STRING" id="1817883.A3G31_06380"/>
<dbReference type="Gene3D" id="1.10.8.60">
    <property type="match status" value="1"/>
</dbReference>
<sequence>MRFDKFTIKAQEAIQQCQNTAENYQHQEIDAEHLLVALIIQTDGIVIPILQKLGANPKSILDSLEQELKAQFRPEFLNRIDDTIIFHSLSREHIKKIIDIQIELLKKRLFEKKLSIVLADKAKEFLIKEGFDPVYGARPLKKAIQKKILQRRDYF</sequence>
<dbReference type="InterPro" id="IPR004176">
    <property type="entry name" value="Clp_R_N"/>
</dbReference>
<evidence type="ECO:0000313" key="5">
    <source>
        <dbReference type="EMBL" id="OGL52047.1"/>
    </source>
</evidence>
<dbReference type="SUPFAM" id="SSF81923">
    <property type="entry name" value="Double Clp-N motif"/>
    <property type="match status" value="1"/>
</dbReference>
<dbReference type="InterPro" id="IPR019489">
    <property type="entry name" value="Clp_ATPase_C"/>
</dbReference>
<dbReference type="EMBL" id="MGDI01000033">
    <property type="protein sequence ID" value="OGL52047.1"/>
    <property type="molecule type" value="Genomic_DNA"/>
</dbReference>
<dbReference type="InterPro" id="IPR036628">
    <property type="entry name" value="Clp_N_dom_sf"/>
</dbReference>
<keyword evidence="3" id="KW-0677">Repeat</keyword>
<evidence type="ECO:0000259" key="4">
    <source>
        <dbReference type="PROSITE" id="PS51903"/>
    </source>
</evidence>
<dbReference type="SUPFAM" id="SSF52540">
    <property type="entry name" value="P-loop containing nucleoside triphosphate hydrolases"/>
    <property type="match status" value="1"/>
</dbReference>
<dbReference type="InterPro" id="IPR050130">
    <property type="entry name" value="ClpA_ClpB"/>
</dbReference>
<dbReference type="InterPro" id="IPR027417">
    <property type="entry name" value="P-loop_NTPase"/>
</dbReference>
<dbReference type="AlphaFoldDB" id="A0A1F7SFV6"/>
<dbReference type="GO" id="GO:0005737">
    <property type="term" value="C:cytoplasm"/>
    <property type="evidence" value="ECO:0007669"/>
    <property type="project" value="TreeGrafter"/>
</dbReference>
<keyword evidence="1" id="KW-0547">Nucleotide-binding</keyword>
<dbReference type="Proteomes" id="UP000178082">
    <property type="component" value="Unassembled WGS sequence"/>
</dbReference>
<dbReference type="Pfam" id="PF02861">
    <property type="entry name" value="Clp_N"/>
    <property type="match status" value="1"/>
</dbReference>
<dbReference type="GO" id="GO:0016887">
    <property type="term" value="F:ATP hydrolysis activity"/>
    <property type="evidence" value="ECO:0007669"/>
    <property type="project" value="TreeGrafter"/>
</dbReference>
<feature type="domain" description="Clp R" evidence="4">
    <location>
        <begin position="3"/>
        <end position="155"/>
    </location>
</feature>
<evidence type="ECO:0000313" key="6">
    <source>
        <dbReference type="Proteomes" id="UP000178082"/>
    </source>
</evidence>
<dbReference type="Pfam" id="PF10431">
    <property type="entry name" value="ClpB_D2-small"/>
    <property type="match status" value="1"/>
</dbReference>
<evidence type="ECO:0000256" key="3">
    <source>
        <dbReference type="PROSITE-ProRule" id="PRU01251"/>
    </source>
</evidence>
<dbReference type="GO" id="GO:0005524">
    <property type="term" value="F:ATP binding"/>
    <property type="evidence" value="ECO:0007669"/>
    <property type="project" value="UniProtKB-KW"/>
</dbReference>
<name>A0A1F7SFV6_9BACT</name>
<dbReference type="PROSITE" id="PS51903">
    <property type="entry name" value="CLP_R"/>
    <property type="match status" value="1"/>
</dbReference>
<gene>
    <name evidence="5" type="ORF">A3G31_06380</name>
</gene>
<dbReference type="PANTHER" id="PTHR11638:SF18">
    <property type="entry name" value="HEAT SHOCK PROTEIN 104"/>
    <property type="match status" value="1"/>
</dbReference>
<accession>A0A1F7SFV6</accession>
<organism evidence="5 6">
    <name type="scientific">Candidatus Schekmanbacteria bacterium RIFCSPLOWO2_12_FULL_38_15</name>
    <dbReference type="NCBI Taxonomy" id="1817883"/>
    <lineage>
        <taxon>Bacteria</taxon>
        <taxon>Candidatus Schekmaniibacteriota</taxon>
    </lineage>
</organism>
<evidence type="ECO:0000256" key="1">
    <source>
        <dbReference type="ARBA" id="ARBA00022741"/>
    </source>
</evidence>
<dbReference type="Gene3D" id="1.10.1780.10">
    <property type="entry name" value="Clp, N-terminal domain"/>
    <property type="match status" value="1"/>
</dbReference>